<reference evidence="2 3" key="1">
    <citation type="journal article" date="2006" name="Int. J. Syst. Evol. Microbiol.">
        <title>Chryseobacterium piscium sp. nov., isolated from fish of the South Atlantic Ocean off South Africa.</title>
        <authorList>
            <person name="de Beer H."/>
            <person name="Hugo C.J."/>
            <person name="Jooste P.J."/>
            <person name="Vancanneyt M."/>
            <person name="Coenye T."/>
            <person name="Vandamme P."/>
        </authorList>
    </citation>
    <scope>NUCLEOTIDE SEQUENCE [LARGE SCALE GENOMIC DNA]</scope>
    <source>
        <strain evidence="2 3">CCUG 51923</strain>
    </source>
</reference>
<organism evidence="2 3">
    <name type="scientific">Chryseobacterium piscium</name>
    <dbReference type="NCBI Taxonomy" id="333702"/>
    <lineage>
        <taxon>Bacteria</taxon>
        <taxon>Pseudomonadati</taxon>
        <taxon>Bacteroidota</taxon>
        <taxon>Flavobacteriia</taxon>
        <taxon>Flavobacteriales</taxon>
        <taxon>Weeksellaceae</taxon>
        <taxon>Chryseobacterium group</taxon>
        <taxon>Chryseobacterium</taxon>
    </lineage>
</organism>
<comment type="caution">
    <text evidence="2">The sequence shown here is derived from an EMBL/GenBank/DDBJ whole genome shotgun (WGS) entry which is preliminary data.</text>
</comment>
<accession>A0A3D9B3L2</accession>
<keyword evidence="3" id="KW-1185">Reference proteome</keyword>
<gene>
    <name evidence="2" type="ORF">DRF62_19900</name>
</gene>
<feature type="compositionally biased region" description="Low complexity" evidence="1">
    <location>
        <begin position="33"/>
        <end position="45"/>
    </location>
</feature>
<protein>
    <submittedName>
        <fullName evidence="2">Uncharacterized protein</fullName>
    </submittedName>
</protein>
<dbReference type="Proteomes" id="UP000256512">
    <property type="component" value="Unassembled WGS sequence"/>
</dbReference>
<evidence type="ECO:0000313" key="2">
    <source>
        <dbReference type="EMBL" id="REC48163.1"/>
    </source>
</evidence>
<evidence type="ECO:0000313" key="3">
    <source>
        <dbReference type="Proteomes" id="UP000256512"/>
    </source>
</evidence>
<sequence>MSFFTGDDNVTKKFFVTASYQLKEVTNKTPVTVTEQQQQQQQQQPETKKKQSGPIEKLTEIVLIGVVKTAELFDDKTKTPTSI</sequence>
<feature type="non-terminal residue" evidence="2">
    <location>
        <position position="83"/>
    </location>
</feature>
<name>A0A3D9B3L2_9FLAO</name>
<dbReference type="AlphaFoldDB" id="A0A3D9B3L2"/>
<evidence type="ECO:0000256" key="1">
    <source>
        <dbReference type="SAM" id="MobiDB-lite"/>
    </source>
</evidence>
<proteinExistence type="predicted"/>
<dbReference type="EMBL" id="QNVS01000125">
    <property type="protein sequence ID" value="REC48163.1"/>
    <property type="molecule type" value="Genomic_DNA"/>
</dbReference>
<dbReference type="RefSeq" id="WP_133297215.1">
    <property type="nucleotide sequence ID" value="NZ_QNVS01000125.1"/>
</dbReference>
<feature type="region of interest" description="Disordered" evidence="1">
    <location>
        <begin position="33"/>
        <end position="53"/>
    </location>
</feature>